<name>A0A183AEG6_9TREM</name>
<feature type="repeat" description="WD" evidence="3">
    <location>
        <begin position="214"/>
        <end position="255"/>
    </location>
</feature>
<dbReference type="CDD" id="cd00200">
    <property type="entry name" value="WD40"/>
    <property type="match status" value="1"/>
</dbReference>
<dbReference type="InterPro" id="IPR036322">
    <property type="entry name" value="WD40_repeat_dom_sf"/>
</dbReference>
<keyword evidence="1 3" id="KW-0853">WD repeat</keyword>
<accession>A0A183AEG6</accession>
<keyword evidence="2" id="KW-0677">Repeat</keyword>
<feature type="repeat" description="WD" evidence="3">
    <location>
        <begin position="256"/>
        <end position="285"/>
    </location>
</feature>
<dbReference type="Proteomes" id="UP000272942">
    <property type="component" value="Unassembled WGS sequence"/>
</dbReference>
<dbReference type="PANTHER" id="PTHR44489">
    <property type="match status" value="1"/>
</dbReference>
<evidence type="ECO:0000313" key="6">
    <source>
        <dbReference type="WBParaSite" id="ECPE_0000536401-mRNA-1"/>
    </source>
</evidence>
<dbReference type="InterPro" id="IPR044715">
    <property type="entry name" value="WDR86-like"/>
</dbReference>
<evidence type="ECO:0000256" key="3">
    <source>
        <dbReference type="PROSITE-ProRule" id="PRU00221"/>
    </source>
</evidence>
<dbReference type="SUPFAM" id="SSF50978">
    <property type="entry name" value="WD40 repeat-like"/>
    <property type="match status" value="1"/>
</dbReference>
<reference evidence="6" key="1">
    <citation type="submission" date="2016-06" db="UniProtKB">
        <authorList>
            <consortium name="WormBaseParasite"/>
        </authorList>
    </citation>
    <scope>IDENTIFICATION</scope>
</reference>
<evidence type="ECO:0000256" key="2">
    <source>
        <dbReference type="ARBA" id="ARBA00022737"/>
    </source>
</evidence>
<evidence type="ECO:0000313" key="5">
    <source>
        <dbReference type="Proteomes" id="UP000272942"/>
    </source>
</evidence>
<dbReference type="SMART" id="SM00320">
    <property type="entry name" value="WD40"/>
    <property type="match status" value="6"/>
</dbReference>
<feature type="repeat" description="WD" evidence="3">
    <location>
        <begin position="105"/>
        <end position="144"/>
    </location>
</feature>
<dbReference type="AlphaFoldDB" id="A0A183AEG6"/>
<dbReference type="InterPro" id="IPR020472">
    <property type="entry name" value="WD40_PAC1"/>
</dbReference>
<dbReference type="PRINTS" id="PR00320">
    <property type="entry name" value="GPROTEINBRPT"/>
</dbReference>
<protein>
    <submittedName>
        <fullName evidence="6">WD_REPEATS_REGION domain-containing protein</fullName>
    </submittedName>
</protein>
<evidence type="ECO:0000256" key="1">
    <source>
        <dbReference type="ARBA" id="ARBA00022574"/>
    </source>
</evidence>
<proteinExistence type="predicted"/>
<gene>
    <name evidence="4" type="ORF">ECPE_LOCUS5351</name>
</gene>
<dbReference type="InterPro" id="IPR015943">
    <property type="entry name" value="WD40/YVTN_repeat-like_dom_sf"/>
</dbReference>
<keyword evidence="5" id="KW-1185">Reference proteome</keyword>
<dbReference type="WBParaSite" id="ECPE_0000536401-mRNA-1">
    <property type="protein sequence ID" value="ECPE_0000536401-mRNA-1"/>
    <property type="gene ID" value="ECPE_0000536401"/>
</dbReference>
<dbReference type="Pfam" id="PF00400">
    <property type="entry name" value="WD40"/>
    <property type="match status" value="5"/>
</dbReference>
<sequence length="308" mass="34107">MGSINVKTTNYTEPLKTLQAHSAGINCFALSPDQTILASGSDDCTIRLWTQCDAQQDYVRCYQILAAHTNYVTVLMFFRDRLLSGSADRDIRQWDVRSGQCLLVLSGHDDVINSIVCTRDHVFSASNDKTAICWDFNTGMQVTQFKGHTHNVNAVTCTEQNEEAVNERNGEAHSAGDMAALIKQMGSRECVYTGSADKTAKAWSTRSGKCLLTFRGHSGPITQMRIDKHGHILYTISADGTARSWYAESAKPQFVFEGHKSDVICLETTSQYVISTGNDGLLVVWPKWVDQPVNEEEQAAGQTQPNEL</sequence>
<evidence type="ECO:0000313" key="4">
    <source>
        <dbReference type="EMBL" id="VDP75291.1"/>
    </source>
</evidence>
<feature type="repeat" description="WD" evidence="3">
    <location>
        <begin position="65"/>
        <end position="104"/>
    </location>
</feature>
<organism evidence="6">
    <name type="scientific">Echinostoma caproni</name>
    <dbReference type="NCBI Taxonomy" id="27848"/>
    <lineage>
        <taxon>Eukaryota</taxon>
        <taxon>Metazoa</taxon>
        <taxon>Spiralia</taxon>
        <taxon>Lophotrochozoa</taxon>
        <taxon>Platyhelminthes</taxon>
        <taxon>Trematoda</taxon>
        <taxon>Digenea</taxon>
        <taxon>Plagiorchiida</taxon>
        <taxon>Echinostomata</taxon>
        <taxon>Echinostomatoidea</taxon>
        <taxon>Echinostomatidae</taxon>
        <taxon>Echinostoma</taxon>
    </lineage>
</organism>
<dbReference type="PROSITE" id="PS50082">
    <property type="entry name" value="WD_REPEATS_2"/>
    <property type="match status" value="5"/>
</dbReference>
<dbReference type="InterPro" id="IPR001680">
    <property type="entry name" value="WD40_rpt"/>
</dbReference>
<dbReference type="EMBL" id="UZAN01042203">
    <property type="protein sequence ID" value="VDP75291.1"/>
    <property type="molecule type" value="Genomic_DNA"/>
</dbReference>
<dbReference type="OrthoDB" id="674604at2759"/>
<reference evidence="4 5" key="2">
    <citation type="submission" date="2018-11" db="EMBL/GenBank/DDBJ databases">
        <authorList>
            <consortium name="Pathogen Informatics"/>
        </authorList>
    </citation>
    <scope>NUCLEOTIDE SEQUENCE [LARGE SCALE GENOMIC DNA]</scope>
    <source>
        <strain evidence="4 5">Egypt</strain>
    </source>
</reference>
<dbReference type="PROSITE" id="PS50294">
    <property type="entry name" value="WD_REPEATS_REGION"/>
    <property type="match status" value="3"/>
</dbReference>
<feature type="repeat" description="WD" evidence="3">
    <location>
        <begin position="18"/>
        <end position="49"/>
    </location>
</feature>
<dbReference type="PANTHER" id="PTHR44489:SF11">
    <property type="entry name" value="WD REPEAT DOMAIN 86"/>
    <property type="match status" value="1"/>
</dbReference>
<dbReference type="Gene3D" id="2.130.10.10">
    <property type="entry name" value="YVTN repeat-like/Quinoprotein amine dehydrogenase"/>
    <property type="match status" value="2"/>
</dbReference>